<dbReference type="OrthoDB" id="9814092at2"/>
<comment type="caution">
    <text evidence="2">The sequence shown here is derived from an EMBL/GenBank/DDBJ whole genome shotgun (WGS) entry which is preliminary data.</text>
</comment>
<dbReference type="SUPFAM" id="SSF56024">
    <property type="entry name" value="Phospholipase D/nuclease"/>
    <property type="match status" value="2"/>
</dbReference>
<proteinExistence type="predicted"/>
<keyword evidence="3" id="KW-1185">Reference proteome</keyword>
<dbReference type="CDD" id="cd09113">
    <property type="entry name" value="PLDc_ymdC_like_2"/>
    <property type="match status" value="1"/>
</dbReference>
<dbReference type="InterPro" id="IPR025202">
    <property type="entry name" value="PLD-like_dom"/>
</dbReference>
<evidence type="ECO:0000313" key="2">
    <source>
        <dbReference type="EMBL" id="RBP38659.1"/>
    </source>
</evidence>
<dbReference type="Gene3D" id="3.30.870.10">
    <property type="entry name" value="Endonuclease Chain A"/>
    <property type="match status" value="2"/>
</dbReference>
<name>A0A366H8U6_9BACT</name>
<accession>A0A366H8U6</accession>
<dbReference type="SMART" id="SM00155">
    <property type="entry name" value="PLDc"/>
    <property type="match status" value="2"/>
</dbReference>
<protein>
    <submittedName>
        <fullName evidence="2">Putative cardiolipin synthase</fullName>
    </submittedName>
</protein>
<dbReference type="AlphaFoldDB" id="A0A366H8U6"/>
<dbReference type="EMBL" id="QNRR01000011">
    <property type="protein sequence ID" value="RBP38659.1"/>
    <property type="molecule type" value="Genomic_DNA"/>
</dbReference>
<dbReference type="PROSITE" id="PS50035">
    <property type="entry name" value="PLD"/>
    <property type="match status" value="2"/>
</dbReference>
<evidence type="ECO:0000313" key="3">
    <source>
        <dbReference type="Proteomes" id="UP000253426"/>
    </source>
</evidence>
<feature type="domain" description="PLD phosphodiesterase" evidence="1">
    <location>
        <begin position="239"/>
        <end position="266"/>
    </location>
</feature>
<dbReference type="CDD" id="cd09111">
    <property type="entry name" value="PLDc_ymdC_like_1"/>
    <property type="match status" value="1"/>
</dbReference>
<dbReference type="PANTHER" id="PTHR21248">
    <property type="entry name" value="CARDIOLIPIN SYNTHASE"/>
    <property type="match status" value="1"/>
</dbReference>
<evidence type="ECO:0000259" key="1">
    <source>
        <dbReference type="PROSITE" id="PS50035"/>
    </source>
</evidence>
<feature type="domain" description="PLD phosphodiesterase" evidence="1">
    <location>
        <begin position="477"/>
        <end position="504"/>
    </location>
</feature>
<dbReference type="Pfam" id="PF13091">
    <property type="entry name" value="PLDc_2"/>
    <property type="match status" value="2"/>
</dbReference>
<dbReference type="GO" id="GO:0032049">
    <property type="term" value="P:cardiolipin biosynthetic process"/>
    <property type="evidence" value="ECO:0007669"/>
    <property type="project" value="UniProtKB-ARBA"/>
</dbReference>
<organism evidence="2 3">
    <name type="scientific">Roseimicrobium gellanilyticum</name>
    <dbReference type="NCBI Taxonomy" id="748857"/>
    <lineage>
        <taxon>Bacteria</taxon>
        <taxon>Pseudomonadati</taxon>
        <taxon>Verrucomicrobiota</taxon>
        <taxon>Verrucomicrobiia</taxon>
        <taxon>Verrucomicrobiales</taxon>
        <taxon>Verrucomicrobiaceae</taxon>
        <taxon>Roseimicrobium</taxon>
    </lineage>
</organism>
<dbReference type="PANTHER" id="PTHR21248:SF12">
    <property type="entry name" value="CARDIOLIPIN SYNTHASE C"/>
    <property type="match status" value="1"/>
</dbReference>
<sequence>MQPGHAATHFLDSRMPRGPGLWRLLVLGSLLISSCRAIPQNGRETPVTSQAVKPERNAAFTRAEVAPSALRAGEGPRRISEVAQMHEGMEAFTARVALARFARQSLDMQYYIWDGDQTGTYLLSELIEAADRGVRVRLLLDDITSRGIVDGMLQQLASAARAATADLEDTLAEITPDDLERKDRIRDLMDEIHTGGRDLIAAALDTHPNIEVRMFNAFNSRRRSGVGRAFQFLADFSRLNRRMHNKVFAADNQIAIVGGRNIADNYFGLHEKYDFRDLDLMVSGPVVNDVSESFDLYWNSEWAVPVHAFAMKRRSEQRLAGLRKELTDAFQWEKHERLKELESDVETTKALHRITARMVKAPVRVVADLPGKVHKPTGEPLVAEALAAQARGSKKEILVESAYFVPVNVTFENMHERIDHGVHVCVLTNSMASTNQMPAHAGYAKHRKRLLETGVALYELRPYPLGDTTEDWKHRGPRTVLHTKAVVFDREQVFVGTFNLDPRSADLNTEIGLMVENKKLAGEVAAFMEGGMQPERSWRLSLGNPTKVKQNGGHVHGSGPVCWCGDETEKRSVLRREPETRWGSRLLMRLVSWLPIDEML</sequence>
<dbReference type="GO" id="GO:0030572">
    <property type="term" value="F:phosphatidyltransferase activity"/>
    <property type="evidence" value="ECO:0007669"/>
    <property type="project" value="UniProtKB-ARBA"/>
</dbReference>
<reference evidence="2 3" key="1">
    <citation type="submission" date="2018-06" db="EMBL/GenBank/DDBJ databases">
        <title>Genomic Encyclopedia of Type Strains, Phase IV (KMG-IV): sequencing the most valuable type-strain genomes for metagenomic binning, comparative biology and taxonomic classification.</title>
        <authorList>
            <person name="Goeker M."/>
        </authorList>
    </citation>
    <scope>NUCLEOTIDE SEQUENCE [LARGE SCALE GENOMIC DNA]</scope>
    <source>
        <strain evidence="2 3">DSM 25532</strain>
    </source>
</reference>
<gene>
    <name evidence="2" type="ORF">DES53_111179</name>
</gene>
<dbReference type="InterPro" id="IPR001736">
    <property type="entry name" value="PLipase_D/transphosphatidylase"/>
</dbReference>
<dbReference type="Proteomes" id="UP000253426">
    <property type="component" value="Unassembled WGS sequence"/>
</dbReference>